<keyword evidence="4 7" id="KW-1133">Transmembrane helix</keyword>
<evidence type="ECO:0000256" key="5">
    <source>
        <dbReference type="ARBA" id="ARBA00023136"/>
    </source>
</evidence>
<dbReference type="AlphaFoldDB" id="A0A2W5BHV6"/>
<keyword evidence="5 7" id="KW-0472">Membrane</keyword>
<evidence type="ECO:0000256" key="4">
    <source>
        <dbReference type="ARBA" id="ARBA00022989"/>
    </source>
</evidence>
<feature type="transmembrane region" description="Helical" evidence="7">
    <location>
        <begin position="198"/>
        <end position="219"/>
    </location>
</feature>
<sequence length="423" mass="44506">MADMADTASESDPPPPVDRAGASGTAATPPSDPVDAVVDAPTEELRRDRLLAALTLIAGVGLVLALPFALQAGARFFLPLTAAIVIAIALVPLLEWQERHRVPAPLAALFCVLLFLLVANGALASIVVPAWGWAQILPDRIERVQENVAPLIDFYASLEKFVNGLIANVATAPAKQSATSVAPPQSLLDLVTTSAPSALLEMFFAILVIYFFLAGWTDLRRAAITGRSSFGGAMATARVIQNVVDDTSAYLGTITLINLMLGVIVALALWYIGMPTPLMWGGIVALLNYVPYLGPIFAALLLAIGGLMTFTDIWWALLPAAIMVGAHLVEANVITPLVVGHRLTINPLMILITLSFWGWVWGTPGALLAVPLLIIIQTVLKGAGKPDIAGFLFEHGTLVQDVPASQRNASGGNSAVDSPGTAP</sequence>
<dbReference type="PANTHER" id="PTHR21716:SF16">
    <property type="entry name" value="BLL1467 PROTEIN"/>
    <property type="match status" value="1"/>
</dbReference>
<evidence type="ECO:0000256" key="3">
    <source>
        <dbReference type="ARBA" id="ARBA00022692"/>
    </source>
</evidence>
<dbReference type="PANTHER" id="PTHR21716">
    <property type="entry name" value="TRANSMEMBRANE PROTEIN"/>
    <property type="match status" value="1"/>
</dbReference>
<reference evidence="8 9" key="1">
    <citation type="submission" date="2017-08" db="EMBL/GenBank/DDBJ databases">
        <title>Infants hospitalized years apart are colonized by the same room-sourced microbial strains.</title>
        <authorList>
            <person name="Brooks B."/>
            <person name="Olm M.R."/>
            <person name="Firek B.A."/>
            <person name="Baker R."/>
            <person name="Thomas B.C."/>
            <person name="Morowitz M.J."/>
            <person name="Banfield J.F."/>
        </authorList>
    </citation>
    <scope>NUCLEOTIDE SEQUENCE [LARGE SCALE GENOMIC DNA]</scope>
    <source>
        <strain evidence="8">S2_018_000_R3_110</strain>
    </source>
</reference>
<name>A0A2W5BHV6_9SPHN</name>
<feature type="transmembrane region" description="Helical" evidence="7">
    <location>
        <begin position="278"/>
        <end position="301"/>
    </location>
</feature>
<comment type="subcellular location">
    <subcellularLocation>
        <location evidence="1">Membrane</location>
        <topology evidence="1">Multi-pass membrane protein</topology>
    </subcellularLocation>
</comment>
<accession>A0A2W5BHV6</accession>
<dbReference type="GO" id="GO:0016020">
    <property type="term" value="C:membrane"/>
    <property type="evidence" value="ECO:0007669"/>
    <property type="project" value="UniProtKB-SubCell"/>
</dbReference>
<evidence type="ECO:0000256" key="7">
    <source>
        <dbReference type="SAM" id="Phobius"/>
    </source>
</evidence>
<keyword evidence="3 7" id="KW-0812">Transmembrane</keyword>
<dbReference type="EMBL" id="QFNF01000002">
    <property type="protein sequence ID" value="PZO80748.1"/>
    <property type="molecule type" value="Genomic_DNA"/>
</dbReference>
<feature type="transmembrane region" description="Helical" evidence="7">
    <location>
        <begin position="349"/>
        <end position="376"/>
    </location>
</feature>
<dbReference type="InterPro" id="IPR002549">
    <property type="entry name" value="AI-2E-like"/>
</dbReference>
<dbReference type="GO" id="GO:0055085">
    <property type="term" value="P:transmembrane transport"/>
    <property type="evidence" value="ECO:0007669"/>
    <property type="project" value="TreeGrafter"/>
</dbReference>
<comment type="caution">
    <text evidence="8">The sequence shown here is derived from an EMBL/GenBank/DDBJ whole genome shotgun (WGS) entry which is preliminary data.</text>
</comment>
<evidence type="ECO:0000313" key="9">
    <source>
        <dbReference type="Proteomes" id="UP000248614"/>
    </source>
</evidence>
<protein>
    <submittedName>
        <fullName evidence="8">AI-2E family transporter</fullName>
    </submittedName>
</protein>
<gene>
    <name evidence="8" type="ORF">DI632_01540</name>
</gene>
<evidence type="ECO:0000256" key="1">
    <source>
        <dbReference type="ARBA" id="ARBA00004141"/>
    </source>
</evidence>
<dbReference type="Proteomes" id="UP000248614">
    <property type="component" value="Unassembled WGS sequence"/>
</dbReference>
<comment type="similarity">
    <text evidence="2">Belongs to the autoinducer-2 exporter (AI-2E) (TC 2.A.86) family.</text>
</comment>
<dbReference type="Pfam" id="PF01594">
    <property type="entry name" value="AI-2E_transport"/>
    <property type="match status" value="1"/>
</dbReference>
<feature type="region of interest" description="Disordered" evidence="6">
    <location>
        <begin position="1"/>
        <end position="36"/>
    </location>
</feature>
<feature type="transmembrane region" description="Helical" evidence="7">
    <location>
        <begin position="248"/>
        <end position="272"/>
    </location>
</feature>
<proteinExistence type="inferred from homology"/>
<feature type="transmembrane region" description="Helical" evidence="7">
    <location>
        <begin position="313"/>
        <end position="329"/>
    </location>
</feature>
<evidence type="ECO:0000256" key="2">
    <source>
        <dbReference type="ARBA" id="ARBA00009773"/>
    </source>
</evidence>
<organism evidence="8 9">
    <name type="scientific">Sphingomonas hengshuiensis</name>
    <dbReference type="NCBI Taxonomy" id="1609977"/>
    <lineage>
        <taxon>Bacteria</taxon>
        <taxon>Pseudomonadati</taxon>
        <taxon>Pseudomonadota</taxon>
        <taxon>Alphaproteobacteria</taxon>
        <taxon>Sphingomonadales</taxon>
        <taxon>Sphingomonadaceae</taxon>
        <taxon>Sphingomonas</taxon>
    </lineage>
</organism>
<evidence type="ECO:0000313" key="8">
    <source>
        <dbReference type="EMBL" id="PZO80748.1"/>
    </source>
</evidence>
<feature type="transmembrane region" description="Helical" evidence="7">
    <location>
        <begin position="50"/>
        <end position="70"/>
    </location>
</feature>
<feature type="transmembrane region" description="Helical" evidence="7">
    <location>
        <begin position="76"/>
        <end position="94"/>
    </location>
</feature>
<feature type="transmembrane region" description="Helical" evidence="7">
    <location>
        <begin position="106"/>
        <end position="131"/>
    </location>
</feature>
<evidence type="ECO:0000256" key="6">
    <source>
        <dbReference type="SAM" id="MobiDB-lite"/>
    </source>
</evidence>